<protein>
    <submittedName>
        <fullName evidence="3">Methyltransferase</fullName>
    </submittedName>
</protein>
<comment type="caution">
    <text evidence="3">The sequence shown here is derived from an EMBL/GenBank/DDBJ whole genome shotgun (WGS) entry which is preliminary data.</text>
</comment>
<dbReference type="InterPro" id="IPR013217">
    <property type="entry name" value="Methyltransf_12"/>
</dbReference>
<evidence type="ECO:0000313" key="4">
    <source>
        <dbReference type="Proteomes" id="UP001413721"/>
    </source>
</evidence>
<evidence type="ECO:0000313" key="3">
    <source>
        <dbReference type="EMBL" id="MEN2991382.1"/>
    </source>
</evidence>
<evidence type="ECO:0000256" key="1">
    <source>
        <dbReference type="SAM" id="SignalP"/>
    </source>
</evidence>
<keyword evidence="3" id="KW-0808">Transferase</keyword>
<feature type="chain" id="PRO_5046553180" evidence="1">
    <location>
        <begin position="27"/>
        <end position="323"/>
    </location>
</feature>
<dbReference type="Proteomes" id="UP001413721">
    <property type="component" value="Unassembled WGS sequence"/>
</dbReference>
<keyword evidence="1" id="KW-0732">Signal</keyword>
<dbReference type="SUPFAM" id="SSF53335">
    <property type="entry name" value="S-adenosyl-L-methionine-dependent methyltransferases"/>
    <property type="match status" value="1"/>
</dbReference>
<dbReference type="RefSeq" id="WP_345932087.1">
    <property type="nucleotide sequence ID" value="NZ_JBBKTV010000002.1"/>
</dbReference>
<name>A0ABU9YRT1_9PROT</name>
<dbReference type="Pfam" id="PF08242">
    <property type="entry name" value="Methyltransf_12"/>
    <property type="match status" value="1"/>
</dbReference>
<dbReference type="GO" id="GO:0008168">
    <property type="term" value="F:methyltransferase activity"/>
    <property type="evidence" value="ECO:0007669"/>
    <property type="project" value="UniProtKB-KW"/>
</dbReference>
<sequence>MTQHRTDWTLIAMNLAQLATISPALAELVDAVLVAWPGHEGFLHRRFRGETPERIVALDPVAVAIRAMCGASLASFADGYRRMCGMINDEELHFRRTGGYRLRRFAEVEALIYADPEEMRPYLDGILLSQVLWRNHADAIVLYHTVFLAGSRPGCRHLEIGPGHGLLLALAAADPACGVISGWDVSPTSLARSAQALDCLGLTKPVALVAVDIGNPDARPDAGFDNIVLSEVLEHLERPDLALETIHDLLAPGGRVFLNVPVNSPAPDHIYLFETPEAVVEMTAASGLDVTRVDLLPATGVTLDRARRIKATISTVIIATRPG</sequence>
<feature type="domain" description="Methyltransferase type 12" evidence="2">
    <location>
        <begin position="158"/>
        <end position="256"/>
    </location>
</feature>
<reference evidence="3 4" key="1">
    <citation type="submission" date="2024-03" db="EMBL/GenBank/DDBJ databases">
        <title>High-quality draft genome sequencing of Tistrella sp. BH-R2-4.</title>
        <authorList>
            <person name="Dong C."/>
        </authorList>
    </citation>
    <scope>NUCLEOTIDE SEQUENCE [LARGE SCALE GENOMIC DNA]</scope>
    <source>
        <strain evidence="3 4">BH-R2-4</strain>
    </source>
</reference>
<organism evidence="3 4">
    <name type="scientific">Tistrella arctica</name>
    <dbReference type="NCBI Taxonomy" id="3133430"/>
    <lineage>
        <taxon>Bacteria</taxon>
        <taxon>Pseudomonadati</taxon>
        <taxon>Pseudomonadota</taxon>
        <taxon>Alphaproteobacteria</taxon>
        <taxon>Geminicoccales</taxon>
        <taxon>Geminicoccaceae</taxon>
        <taxon>Tistrella</taxon>
    </lineage>
</organism>
<dbReference type="EMBL" id="JBBKTW010000011">
    <property type="protein sequence ID" value="MEN2991382.1"/>
    <property type="molecule type" value="Genomic_DNA"/>
</dbReference>
<keyword evidence="3" id="KW-0489">Methyltransferase</keyword>
<dbReference type="PANTHER" id="PTHR43861">
    <property type="entry name" value="TRANS-ACONITATE 2-METHYLTRANSFERASE-RELATED"/>
    <property type="match status" value="1"/>
</dbReference>
<dbReference type="Gene3D" id="3.40.50.150">
    <property type="entry name" value="Vaccinia Virus protein VP39"/>
    <property type="match status" value="1"/>
</dbReference>
<keyword evidence="4" id="KW-1185">Reference proteome</keyword>
<evidence type="ECO:0000259" key="2">
    <source>
        <dbReference type="Pfam" id="PF08242"/>
    </source>
</evidence>
<gene>
    <name evidence="3" type="ORF">WG926_23925</name>
</gene>
<proteinExistence type="predicted"/>
<accession>A0ABU9YRT1</accession>
<dbReference type="CDD" id="cd02440">
    <property type="entry name" value="AdoMet_MTases"/>
    <property type="match status" value="1"/>
</dbReference>
<dbReference type="InterPro" id="IPR029063">
    <property type="entry name" value="SAM-dependent_MTases_sf"/>
</dbReference>
<feature type="signal peptide" evidence="1">
    <location>
        <begin position="1"/>
        <end position="26"/>
    </location>
</feature>
<dbReference type="GO" id="GO:0032259">
    <property type="term" value="P:methylation"/>
    <property type="evidence" value="ECO:0007669"/>
    <property type="project" value="UniProtKB-KW"/>
</dbReference>
<dbReference type="PANTHER" id="PTHR43861:SF1">
    <property type="entry name" value="TRANS-ACONITATE 2-METHYLTRANSFERASE"/>
    <property type="match status" value="1"/>
</dbReference>